<reference evidence="1" key="1">
    <citation type="journal article" date="2017" name="Science">
        <title>Giant viruses with an expanded complement of translation system components.</title>
        <authorList>
            <person name="Schulz F."/>
            <person name="Yutin N."/>
            <person name="Ivanova N.N."/>
            <person name="Ortega D.R."/>
            <person name="Lee T.K."/>
            <person name="Vierheilig J."/>
            <person name="Daims H."/>
            <person name="Horn M."/>
            <person name="Wagner M."/>
            <person name="Jensen G.J."/>
            <person name="Kyrpides N.C."/>
            <person name="Koonin E.V."/>
            <person name="Woyke T."/>
        </authorList>
    </citation>
    <scope>NUCLEOTIDE SEQUENCE</scope>
    <source>
        <strain evidence="1">HKV1</strain>
    </source>
</reference>
<sequence length="442" mass="53154">MAEPSLNYHNRFLKFVMWLGKRQNLSQEMFDNINSLYENAKELYDYIKKNEEYELINNLFIFHNKILFLLNIFLNMNKDNFNNQIILARENILQTENNKLLQYVQSYIYMTNYCGYQIPIIFNKDIIFFLMINNCHQEPDMPLDKNIINVAKDRLFTIDVFRWVVSNCGKVFISSYCNNYLNYEGEYIDTYEDAKCYSSLLLTDKGYKDLKNHINHNNNHINLEEINKLVKELPTYDNIKKILFNMNLCCKTYYLTYEIATLEKYVLDYYFCKNDITKNLFENGNIDLIKTHINEGLMAIKKYGRYVCFSNFAYWEKFILIDTFVNFLFHKKFIGFGRIKKFFDIVKLYNNTIFCSHVKNNSYCDCKGYNNFNHIIKTIICLVHHNLLNIYSHHLDNFNCGNKKTRIFFKEIYVNIKKINLTANIPRLDDTIKRLNKKFHFN</sequence>
<dbReference type="EMBL" id="KY684105">
    <property type="protein sequence ID" value="ARF10756.1"/>
    <property type="molecule type" value="Genomic_DNA"/>
</dbReference>
<proteinExistence type="predicted"/>
<name>A0A1V0SG97_9VIRU</name>
<gene>
    <name evidence="1" type="ORF">Hokovirus_3_29</name>
</gene>
<accession>A0A1V0SG97</accession>
<protein>
    <submittedName>
        <fullName evidence="1">Uncharacterized protein</fullName>
    </submittedName>
</protein>
<organism evidence="1">
    <name type="scientific">Hokovirus HKV1</name>
    <dbReference type="NCBI Taxonomy" id="1977638"/>
    <lineage>
        <taxon>Viruses</taxon>
        <taxon>Varidnaviria</taxon>
        <taxon>Bamfordvirae</taxon>
        <taxon>Nucleocytoviricota</taxon>
        <taxon>Megaviricetes</taxon>
        <taxon>Imitervirales</taxon>
        <taxon>Mimiviridae</taxon>
        <taxon>Klosneuvirinae</taxon>
        <taxon>Hokovirus</taxon>
    </lineage>
</organism>
<evidence type="ECO:0000313" key="1">
    <source>
        <dbReference type="EMBL" id="ARF10756.1"/>
    </source>
</evidence>